<dbReference type="EMBL" id="HG794546">
    <property type="protein sequence ID" value="CDL00595.1"/>
    <property type="molecule type" value="Genomic_DNA"/>
</dbReference>
<dbReference type="SUPFAM" id="SSF53448">
    <property type="entry name" value="Nucleotide-diphospho-sugar transferases"/>
    <property type="match status" value="1"/>
</dbReference>
<dbReference type="CDD" id="cd02511">
    <property type="entry name" value="Beta4Glucosyltransferase"/>
    <property type="match status" value="1"/>
</dbReference>
<comment type="similarity">
    <text evidence="1">Belongs to the glycosyltransferase 2 family. WaaE/KdtX subfamily.</text>
</comment>
<gene>
    <name evidence="3" type="ordered locus">MGMSRv2__3380</name>
</gene>
<dbReference type="eggNOG" id="COG0463">
    <property type="taxonomic scope" value="Bacteria"/>
</dbReference>
<protein>
    <submittedName>
        <fullName evidence="3">Glycosyltransferase</fullName>
    </submittedName>
</protein>
<reference evidence="3 4" key="1">
    <citation type="journal article" date="2014" name="Genome Announc.">
        <title>Complete genome sequence of Magnetospirillum gryphiswaldense MSR-1.</title>
        <authorList>
            <person name="Wang X."/>
            <person name="Wang Q."/>
            <person name="Zhang W."/>
            <person name="Wang Y."/>
            <person name="Li L."/>
            <person name="Wen T."/>
            <person name="Zhang T."/>
            <person name="Zhang Y."/>
            <person name="Xu J."/>
            <person name="Hu J."/>
            <person name="Li S."/>
            <person name="Liu L."/>
            <person name="Liu J."/>
            <person name="Jiang W."/>
            <person name="Tian J."/>
            <person name="Li Y."/>
            <person name="Schuler D."/>
            <person name="Wang L."/>
            <person name="Li J."/>
        </authorList>
    </citation>
    <scope>NUCLEOTIDE SEQUENCE [LARGE SCALE GENOMIC DNA]</scope>
    <source>
        <strain evidence="4">DSM 6361 / JCM 21280 / NBRC 15271 / MSR-1</strain>
    </source>
</reference>
<dbReference type="PANTHER" id="PTHR43630:SF2">
    <property type="entry name" value="GLYCOSYLTRANSFERASE"/>
    <property type="match status" value="1"/>
</dbReference>
<dbReference type="Proteomes" id="UP000018922">
    <property type="component" value="Chromosome I"/>
</dbReference>
<dbReference type="HOGENOM" id="CLU_065962_1_0_5"/>
<dbReference type="PANTHER" id="PTHR43630">
    <property type="entry name" value="POLY-BETA-1,6-N-ACETYL-D-GLUCOSAMINE SYNTHASE"/>
    <property type="match status" value="1"/>
</dbReference>
<accession>V6F500</accession>
<feature type="domain" description="Glycosyltransferase 2-like" evidence="2">
    <location>
        <begin position="9"/>
        <end position="93"/>
    </location>
</feature>
<name>V6F500_MAGGM</name>
<proteinExistence type="inferred from homology"/>
<dbReference type="STRING" id="1430440.MGMSRv2__3380"/>
<dbReference type="Gene3D" id="3.90.550.10">
    <property type="entry name" value="Spore Coat Polysaccharide Biosynthesis Protein SpsA, Chain A"/>
    <property type="match status" value="1"/>
</dbReference>
<keyword evidence="4" id="KW-1185">Reference proteome</keyword>
<dbReference type="KEGG" id="mgy:MGMSRv2__3380"/>
<dbReference type="InterPro" id="IPR029044">
    <property type="entry name" value="Nucleotide-diphossugar_trans"/>
</dbReference>
<sequence>MTNPPPRLSALVVAHNEEKRLQACLERLTFADEIVVLLDKCTDGSKAIAARFTDRLLEGRWDMEGERRNTGIAFCTGDWVLEVDADEHVTPELAVEIRATINATAFDWHEIPVDNYIGERLVRHGWGGSFGKAAYPGLFRKNAKTWGNDRVHPSLIWRGRKGPMLKHRINHYVDRNISDMIRRLDSYSTAKARDLRDRGETWGSTASNVRRMVSRFWKCYVSRKGYREGGYGFIIAVCAALYPMLSHLKARLEKE</sequence>
<dbReference type="Pfam" id="PF00535">
    <property type="entry name" value="Glycos_transf_2"/>
    <property type="match status" value="1"/>
</dbReference>
<evidence type="ECO:0000313" key="3">
    <source>
        <dbReference type="EMBL" id="CDL00595.1"/>
    </source>
</evidence>
<dbReference type="AlphaFoldDB" id="V6F500"/>
<evidence type="ECO:0000313" key="4">
    <source>
        <dbReference type="Proteomes" id="UP000018922"/>
    </source>
</evidence>
<organism evidence="3 4">
    <name type="scientific">Magnetospirillum gryphiswaldense (strain DSM 6361 / JCM 21280 / NBRC 15271 / MSR-1)</name>
    <dbReference type="NCBI Taxonomy" id="431944"/>
    <lineage>
        <taxon>Bacteria</taxon>
        <taxon>Pseudomonadati</taxon>
        <taxon>Pseudomonadota</taxon>
        <taxon>Alphaproteobacteria</taxon>
        <taxon>Rhodospirillales</taxon>
        <taxon>Rhodospirillaceae</taxon>
        <taxon>Magnetospirillum</taxon>
    </lineage>
</organism>
<evidence type="ECO:0000256" key="1">
    <source>
        <dbReference type="ARBA" id="ARBA00038494"/>
    </source>
</evidence>
<evidence type="ECO:0000259" key="2">
    <source>
        <dbReference type="Pfam" id="PF00535"/>
    </source>
</evidence>
<dbReference type="InterPro" id="IPR001173">
    <property type="entry name" value="Glyco_trans_2-like"/>
</dbReference>